<dbReference type="PANTHER" id="PTHR47926:SF542">
    <property type="entry name" value="PENTATRICOPEPTIDE REPEAT-CONTAINING PROTEIN"/>
    <property type="match status" value="1"/>
</dbReference>
<dbReference type="EMBL" id="VEPZ02001279">
    <property type="protein sequence ID" value="KAE8682708.1"/>
    <property type="molecule type" value="Genomic_DNA"/>
</dbReference>
<evidence type="ECO:0000256" key="2">
    <source>
        <dbReference type="SAM" id="MobiDB-lite"/>
    </source>
</evidence>
<evidence type="ECO:0008006" key="5">
    <source>
        <dbReference type="Google" id="ProtNLM"/>
    </source>
</evidence>
<gene>
    <name evidence="3" type="ORF">F3Y22_tig00111238pilonHSYRG00433</name>
</gene>
<evidence type="ECO:0000256" key="1">
    <source>
        <dbReference type="ARBA" id="ARBA00022737"/>
    </source>
</evidence>
<reference evidence="3" key="1">
    <citation type="submission" date="2019-09" db="EMBL/GenBank/DDBJ databases">
        <title>Draft genome information of white flower Hibiscus syriacus.</title>
        <authorList>
            <person name="Kim Y.-M."/>
        </authorList>
    </citation>
    <scope>NUCLEOTIDE SEQUENCE [LARGE SCALE GENOMIC DNA]</scope>
    <source>
        <strain evidence="3">YM2019G1</strain>
    </source>
</reference>
<dbReference type="Proteomes" id="UP000436088">
    <property type="component" value="Unassembled WGS sequence"/>
</dbReference>
<dbReference type="InterPro" id="IPR011990">
    <property type="entry name" value="TPR-like_helical_dom_sf"/>
</dbReference>
<protein>
    <recommendedName>
        <fullName evidence="5">Pentatricopeptide repeat-containing protein</fullName>
    </recommendedName>
</protein>
<proteinExistence type="predicted"/>
<name>A0A6A2YTB3_HIBSY</name>
<dbReference type="NCBIfam" id="TIGR00756">
    <property type="entry name" value="PPR"/>
    <property type="match status" value="1"/>
</dbReference>
<feature type="compositionally biased region" description="Polar residues" evidence="2">
    <location>
        <begin position="7"/>
        <end position="16"/>
    </location>
</feature>
<dbReference type="AntiFam" id="ANF00011">
    <property type="entry name" value="tRNA translation"/>
</dbReference>
<evidence type="ECO:0000313" key="3">
    <source>
        <dbReference type="EMBL" id="KAE8682708.1"/>
    </source>
</evidence>
<dbReference type="AlphaFoldDB" id="A0A6A2YTB3"/>
<keyword evidence="4" id="KW-1185">Reference proteome</keyword>
<accession>A0A6A2YTB3</accession>
<dbReference type="Gene3D" id="1.25.40.10">
    <property type="entry name" value="Tetratricopeptide repeat domain"/>
    <property type="match status" value="1"/>
</dbReference>
<dbReference type="InterPro" id="IPR002885">
    <property type="entry name" value="PPR_rpt"/>
</dbReference>
<dbReference type="GO" id="GO:0003723">
    <property type="term" value="F:RNA binding"/>
    <property type="evidence" value="ECO:0007669"/>
    <property type="project" value="InterPro"/>
</dbReference>
<dbReference type="InterPro" id="IPR046960">
    <property type="entry name" value="PPR_At4g14850-like_plant"/>
</dbReference>
<dbReference type="GO" id="GO:0009451">
    <property type="term" value="P:RNA modification"/>
    <property type="evidence" value="ECO:0007669"/>
    <property type="project" value="InterPro"/>
</dbReference>
<comment type="caution">
    <text evidence="3">The sequence shown here is derived from an EMBL/GenBank/DDBJ whole genome shotgun (WGS) entry which is preliminary data.</text>
</comment>
<dbReference type="PANTHER" id="PTHR47926">
    <property type="entry name" value="PENTATRICOPEPTIDE REPEAT-CONTAINING PROTEIN"/>
    <property type="match status" value="1"/>
</dbReference>
<organism evidence="3 4">
    <name type="scientific">Hibiscus syriacus</name>
    <name type="common">Rose of Sharon</name>
    <dbReference type="NCBI Taxonomy" id="106335"/>
    <lineage>
        <taxon>Eukaryota</taxon>
        <taxon>Viridiplantae</taxon>
        <taxon>Streptophyta</taxon>
        <taxon>Embryophyta</taxon>
        <taxon>Tracheophyta</taxon>
        <taxon>Spermatophyta</taxon>
        <taxon>Magnoliopsida</taxon>
        <taxon>eudicotyledons</taxon>
        <taxon>Gunneridae</taxon>
        <taxon>Pentapetalae</taxon>
        <taxon>rosids</taxon>
        <taxon>malvids</taxon>
        <taxon>Malvales</taxon>
        <taxon>Malvaceae</taxon>
        <taxon>Malvoideae</taxon>
        <taxon>Hibiscus</taxon>
    </lineage>
</organism>
<sequence>MLCGERGSNTRPSDLQSDALPTELSPLDAKFMERVAATFQLETPTTEDLSWRRTMCNNSWVSYLHAVLHLCARNKAAVPGKAYHAREPVSGCKKTLQHPTFSLICIPNLFFCPRARRVFDGMPRRSLASWITLIVSYAQNREAHEALSVFKLMLTNVSSFSEFNVSSILCASVEICAASLCKQLHGFSLKASVVTNMFVGKGC</sequence>
<evidence type="ECO:0000313" key="4">
    <source>
        <dbReference type="Proteomes" id="UP000436088"/>
    </source>
</evidence>
<feature type="region of interest" description="Disordered" evidence="2">
    <location>
        <begin position="1"/>
        <end position="20"/>
    </location>
</feature>
<keyword evidence="1" id="KW-0677">Repeat</keyword>